<dbReference type="AlphaFoldDB" id="A0AAV4MS54"/>
<accession>A0AAV4MS54</accession>
<evidence type="ECO:0008006" key="3">
    <source>
        <dbReference type="Google" id="ProtNLM"/>
    </source>
</evidence>
<keyword evidence="2" id="KW-1185">Reference proteome</keyword>
<name>A0AAV4MS54_CAEEX</name>
<dbReference type="Proteomes" id="UP001054945">
    <property type="component" value="Unassembled WGS sequence"/>
</dbReference>
<organism evidence="1 2">
    <name type="scientific">Caerostris extrusa</name>
    <name type="common">Bark spider</name>
    <name type="synonym">Caerostris bankana</name>
    <dbReference type="NCBI Taxonomy" id="172846"/>
    <lineage>
        <taxon>Eukaryota</taxon>
        <taxon>Metazoa</taxon>
        <taxon>Ecdysozoa</taxon>
        <taxon>Arthropoda</taxon>
        <taxon>Chelicerata</taxon>
        <taxon>Arachnida</taxon>
        <taxon>Araneae</taxon>
        <taxon>Araneomorphae</taxon>
        <taxon>Entelegynae</taxon>
        <taxon>Araneoidea</taxon>
        <taxon>Araneidae</taxon>
        <taxon>Caerostris</taxon>
    </lineage>
</organism>
<comment type="caution">
    <text evidence="1">The sequence shown here is derived from an EMBL/GenBank/DDBJ whole genome shotgun (WGS) entry which is preliminary data.</text>
</comment>
<gene>
    <name evidence="1" type="ORF">CEXT_392421</name>
</gene>
<proteinExistence type="predicted"/>
<reference evidence="1 2" key="1">
    <citation type="submission" date="2021-06" db="EMBL/GenBank/DDBJ databases">
        <title>Caerostris extrusa draft genome.</title>
        <authorList>
            <person name="Kono N."/>
            <person name="Arakawa K."/>
        </authorList>
    </citation>
    <scope>NUCLEOTIDE SEQUENCE [LARGE SCALE GENOMIC DNA]</scope>
</reference>
<evidence type="ECO:0000313" key="1">
    <source>
        <dbReference type="EMBL" id="GIX75197.1"/>
    </source>
</evidence>
<sequence>MLAFPSRFRANMRIFCIILTSWHCSILPLHISPSHSSHTPGCYTTRHPPRYTRQLIESMLLLLPCLICFSASSSKGTQFVSLRILVDFSIWTTSCYGQTKMMSQPTTFGAG</sequence>
<evidence type="ECO:0000313" key="2">
    <source>
        <dbReference type="Proteomes" id="UP001054945"/>
    </source>
</evidence>
<protein>
    <recommendedName>
        <fullName evidence="3">Secreted protein</fullName>
    </recommendedName>
</protein>
<dbReference type="EMBL" id="BPLR01020146">
    <property type="protein sequence ID" value="GIX75197.1"/>
    <property type="molecule type" value="Genomic_DNA"/>
</dbReference>